<dbReference type="GeneTree" id="ENSGT00940000166405"/>
<dbReference type="PANTHER" id="PTHR46060">
    <property type="entry name" value="MARINER MOS1 TRANSPOSASE-LIKE PROTEIN"/>
    <property type="match status" value="1"/>
</dbReference>
<dbReference type="GO" id="GO:0003676">
    <property type="term" value="F:nucleic acid binding"/>
    <property type="evidence" value="ECO:0007669"/>
    <property type="project" value="InterPro"/>
</dbReference>
<reference evidence="2" key="1">
    <citation type="submission" date="2023-09" db="UniProtKB">
        <authorList>
            <consortium name="Ensembl"/>
        </authorList>
    </citation>
    <scope>IDENTIFICATION</scope>
</reference>
<dbReference type="InterPro" id="IPR036397">
    <property type="entry name" value="RNaseH_sf"/>
</dbReference>
<name>A0A3B5AIW4_9TELE</name>
<evidence type="ECO:0008006" key="3">
    <source>
        <dbReference type="Google" id="ProtNLM"/>
    </source>
</evidence>
<evidence type="ECO:0000256" key="1">
    <source>
        <dbReference type="SAM" id="MobiDB-lite"/>
    </source>
</evidence>
<dbReference type="AlphaFoldDB" id="A0A3B5AIW4"/>
<feature type="region of interest" description="Disordered" evidence="1">
    <location>
        <begin position="143"/>
        <end position="165"/>
    </location>
</feature>
<dbReference type="PANTHER" id="PTHR46060:SF1">
    <property type="entry name" value="MARINER MOS1 TRANSPOSASE-LIKE PROTEIN"/>
    <property type="match status" value="1"/>
</dbReference>
<proteinExistence type="predicted"/>
<dbReference type="Ensembl" id="ENSSPAT00000017997.1">
    <property type="protein sequence ID" value="ENSSPAP00000017724.1"/>
    <property type="gene ID" value="ENSSPAG00000013390.1"/>
</dbReference>
<dbReference type="InterPro" id="IPR052709">
    <property type="entry name" value="Transposase-MT_Hybrid"/>
</dbReference>
<evidence type="ECO:0000313" key="2">
    <source>
        <dbReference type="Ensembl" id="ENSSPAP00000017724.1"/>
    </source>
</evidence>
<organism evidence="2">
    <name type="scientific">Stegastes partitus</name>
    <name type="common">bicolor damselfish</name>
    <dbReference type="NCBI Taxonomy" id="144197"/>
    <lineage>
        <taxon>Eukaryota</taxon>
        <taxon>Metazoa</taxon>
        <taxon>Chordata</taxon>
        <taxon>Craniata</taxon>
        <taxon>Vertebrata</taxon>
        <taxon>Euteleostomi</taxon>
        <taxon>Actinopterygii</taxon>
        <taxon>Neopterygii</taxon>
        <taxon>Teleostei</taxon>
        <taxon>Neoteleostei</taxon>
        <taxon>Acanthomorphata</taxon>
        <taxon>Ovalentaria</taxon>
        <taxon>Pomacentridae</taxon>
        <taxon>Stegastes</taxon>
    </lineage>
</organism>
<feature type="compositionally biased region" description="Basic and acidic residues" evidence="1">
    <location>
        <begin position="143"/>
        <end position="156"/>
    </location>
</feature>
<protein>
    <recommendedName>
        <fullName evidence="3">Mos1 transposase HTH domain-containing protein</fullName>
    </recommendedName>
</protein>
<sequence length="196" mass="22373">LSNSYQLAAVRESRAFLVQLGKTPSEALGLLQQMYGDETMPRSRVECCKRFEGGHEDVEDDHRSGRPSMSRTEANVECVRQMMHGNRRLTMVLKLLTDDQKDRRTQVCQNILERLETEPYLLGRVITSDESWIFKTWRPEHSEEQSDVAKAEESKTVEVQSQSHVDRILQCEGHRPLRVLATGPDDDPAAFASLSE</sequence>
<dbReference type="Gene3D" id="3.30.420.10">
    <property type="entry name" value="Ribonuclease H-like superfamily/Ribonuclease H"/>
    <property type="match status" value="1"/>
</dbReference>
<accession>A0A3B5AIW4</accession>